<keyword evidence="1" id="KW-0472">Membrane</keyword>
<dbReference type="EMBL" id="JACWMY010000001">
    <property type="protein sequence ID" value="MBD1362275.1"/>
    <property type="molecule type" value="Genomic_DNA"/>
</dbReference>
<comment type="caution">
    <text evidence="2">The sequence shown here is derived from an EMBL/GenBank/DDBJ whole genome shotgun (WGS) entry which is preliminary data.</text>
</comment>
<dbReference type="Proteomes" id="UP000606600">
    <property type="component" value="Unassembled WGS sequence"/>
</dbReference>
<keyword evidence="3" id="KW-1185">Reference proteome</keyword>
<dbReference type="RefSeq" id="WP_191186964.1">
    <property type="nucleotide sequence ID" value="NZ_JACWMY010000001.1"/>
</dbReference>
<proteinExistence type="predicted"/>
<feature type="transmembrane region" description="Helical" evidence="1">
    <location>
        <begin position="7"/>
        <end position="28"/>
    </location>
</feature>
<evidence type="ECO:0000256" key="1">
    <source>
        <dbReference type="SAM" id="Phobius"/>
    </source>
</evidence>
<name>A0ABR7WIW8_9SPHI</name>
<keyword evidence="1" id="KW-1133">Transmembrane helix</keyword>
<keyword evidence="1" id="KW-0812">Transmembrane</keyword>
<accession>A0ABR7WIW8</accession>
<dbReference type="PROSITE" id="PS51257">
    <property type="entry name" value="PROKAR_LIPOPROTEIN"/>
    <property type="match status" value="1"/>
</dbReference>
<gene>
    <name evidence="2" type="ORF">IDJ77_00510</name>
</gene>
<reference evidence="2 3" key="1">
    <citation type="submission" date="2020-09" db="EMBL/GenBank/DDBJ databases">
        <title>Novel species of Mucilaginibacter isolated from a glacier on the Tibetan Plateau.</title>
        <authorList>
            <person name="Liu Q."/>
            <person name="Xin Y.-H."/>
        </authorList>
    </citation>
    <scope>NUCLEOTIDE SEQUENCE [LARGE SCALE GENOMIC DNA]</scope>
    <source>
        <strain evidence="2 3">ZT4R22</strain>
    </source>
</reference>
<protein>
    <submittedName>
        <fullName evidence="2">Uncharacterized protein</fullName>
    </submittedName>
</protein>
<organism evidence="2 3">
    <name type="scientific">Mucilaginibacter pankratovii</name>
    <dbReference type="NCBI Taxonomy" id="2772110"/>
    <lineage>
        <taxon>Bacteria</taxon>
        <taxon>Pseudomonadati</taxon>
        <taxon>Bacteroidota</taxon>
        <taxon>Sphingobacteriia</taxon>
        <taxon>Sphingobacteriales</taxon>
        <taxon>Sphingobacteriaceae</taxon>
        <taxon>Mucilaginibacter</taxon>
    </lineage>
</organism>
<evidence type="ECO:0000313" key="2">
    <source>
        <dbReference type="EMBL" id="MBD1362275.1"/>
    </source>
</evidence>
<evidence type="ECO:0000313" key="3">
    <source>
        <dbReference type="Proteomes" id="UP000606600"/>
    </source>
</evidence>
<sequence>MKNRSTGLKIIACLGAGLLACIVFWPRYFCGELDSSLKARIKEANKRFGVFFVAEPTPCEYSYINVKLQQKSYKLSLLDSLHSMLYNKTTREGWAVIMVYDENGEYVISHSPNSKLYKQTGD</sequence>